<feature type="domain" description="ABC transporter" evidence="7">
    <location>
        <begin position="9"/>
        <end position="220"/>
    </location>
</feature>
<keyword evidence="8" id="KW-0449">Lipoprotein</keyword>
<keyword evidence="9" id="KW-1185">Reference proteome</keyword>
<dbReference type="PROSITE" id="PS00211">
    <property type="entry name" value="ABC_TRANSPORTER_1"/>
    <property type="match status" value="1"/>
</dbReference>
<dbReference type="EMBL" id="BSOJ01000009">
    <property type="protein sequence ID" value="GLR25778.1"/>
    <property type="molecule type" value="Genomic_DNA"/>
</dbReference>
<keyword evidence="3" id="KW-1003">Cell membrane</keyword>
<evidence type="ECO:0000259" key="7">
    <source>
        <dbReference type="PROSITE" id="PS50893"/>
    </source>
</evidence>
<evidence type="ECO:0000256" key="6">
    <source>
        <dbReference type="ARBA" id="ARBA00022840"/>
    </source>
</evidence>
<name>A0ABQ5YMF8_9BURK</name>
<evidence type="ECO:0000256" key="1">
    <source>
        <dbReference type="ARBA" id="ARBA00005417"/>
    </source>
</evidence>
<dbReference type="InterPro" id="IPR003593">
    <property type="entry name" value="AAA+_ATPase"/>
</dbReference>
<keyword evidence="4" id="KW-0997">Cell inner membrane</keyword>
<evidence type="ECO:0000256" key="2">
    <source>
        <dbReference type="ARBA" id="ARBA00022448"/>
    </source>
</evidence>
<dbReference type="RefSeq" id="WP_284280219.1">
    <property type="nucleotide sequence ID" value="NZ_BSOJ01000009.1"/>
</dbReference>
<accession>A0ABQ5YMF8</accession>
<gene>
    <name evidence="8" type="primary">lolD_2</name>
    <name evidence="8" type="ORF">GCM10007875_08660</name>
</gene>
<comment type="caution">
    <text evidence="8">The sequence shown here is derived from an EMBL/GenBank/DDBJ whole genome shotgun (WGS) entry which is preliminary data.</text>
</comment>
<evidence type="ECO:0000313" key="9">
    <source>
        <dbReference type="Proteomes" id="UP001156664"/>
    </source>
</evidence>
<sequence>MNSVSENLLALHNTSKSLGGVRLFTGLDFSIGPRESVAILGESGSGKSTLLHLMAGLERPDQGEVLWLGQNLQTMSDDVLAMRRLHNIGLVFQAYYLMPHLNAQQNVELPLLLAGQKVDHGWAAHLLEQVGLPDKGHRKPGELSGGEQQRVAIARALVMKPPIVLADEPTGNLDEKNAEIALEVLLESCQQARAALVLVTHSQHIALQLDQQLNLAHGSLT</sequence>
<organism evidence="8 9">
    <name type="scientific">Limnobacter litoralis</name>
    <dbReference type="NCBI Taxonomy" id="481366"/>
    <lineage>
        <taxon>Bacteria</taxon>
        <taxon>Pseudomonadati</taxon>
        <taxon>Pseudomonadota</taxon>
        <taxon>Betaproteobacteria</taxon>
        <taxon>Burkholderiales</taxon>
        <taxon>Burkholderiaceae</taxon>
        <taxon>Limnobacter</taxon>
    </lineage>
</organism>
<dbReference type="PANTHER" id="PTHR24220:SF689">
    <property type="entry name" value="LIPOPROTEIN-RELEASING SYSTEM ATP-BINDING PROTEIN LOLD"/>
    <property type="match status" value="1"/>
</dbReference>
<keyword evidence="4" id="KW-0472">Membrane</keyword>
<dbReference type="GO" id="GO:0005524">
    <property type="term" value="F:ATP binding"/>
    <property type="evidence" value="ECO:0007669"/>
    <property type="project" value="UniProtKB-KW"/>
</dbReference>
<dbReference type="CDD" id="cd03255">
    <property type="entry name" value="ABC_MJ0796_LolCDE_FtsE"/>
    <property type="match status" value="1"/>
</dbReference>
<proteinExistence type="inferred from homology"/>
<dbReference type="InterPro" id="IPR027417">
    <property type="entry name" value="P-loop_NTPase"/>
</dbReference>
<evidence type="ECO:0000256" key="3">
    <source>
        <dbReference type="ARBA" id="ARBA00022475"/>
    </source>
</evidence>
<dbReference type="Gene3D" id="3.40.50.300">
    <property type="entry name" value="P-loop containing nucleotide triphosphate hydrolases"/>
    <property type="match status" value="1"/>
</dbReference>
<dbReference type="PANTHER" id="PTHR24220">
    <property type="entry name" value="IMPORT ATP-BINDING PROTEIN"/>
    <property type="match status" value="1"/>
</dbReference>
<dbReference type="InterPro" id="IPR003439">
    <property type="entry name" value="ABC_transporter-like_ATP-bd"/>
</dbReference>
<dbReference type="Proteomes" id="UP001156664">
    <property type="component" value="Unassembled WGS sequence"/>
</dbReference>
<dbReference type="PROSITE" id="PS50893">
    <property type="entry name" value="ABC_TRANSPORTER_2"/>
    <property type="match status" value="1"/>
</dbReference>
<protein>
    <submittedName>
        <fullName evidence="8">Lipoprotein-releasing system ATP-binding protein LolD</fullName>
    </submittedName>
</protein>
<comment type="similarity">
    <text evidence="1">Belongs to the ABC transporter superfamily.</text>
</comment>
<keyword evidence="2" id="KW-0813">Transport</keyword>
<dbReference type="InterPro" id="IPR017871">
    <property type="entry name" value="ABC_transporter-like_CS"/>
</dbReference>
<reference evidence="9" key="1">
    <citation type="journal article" date="2019" name="Int. J. Syst. Evol. Microbiol.">
        <title>The Global Catalogue of Microorganisms (GCM) 10K type strain sequencing project: providing services to taxonomists for standard genome sequencing and annotation.</title>
        <authorList>
            <consortium name="The Broad Institute Genomics Platform"/>
            <consortium name="The Broad Institute Genome Sequencing Center for Infectious Disease"/>
            <person name="Wu L."/>
            <person name="Ma J."/>
        </authorList>
    </citation>
    <scope>NUCLEOTIDE SEQUENCE [LARGE SCALE GENOMIC DNA]</scope>
    <source>
        <strain evidence="9">NBRC 105857</strain>
    </source>
</reference>
<keyword evidence="5" id="KW-0547">Nucleotide-binding</keyword>
<dbReference type="InterPro" id="IPR015854">
    <property type="entry name" value="ABC_transpr_LolD-like"/>
</dbReference>
<dbReference type="Pfam" id="PF00005">
    <property type="entry name" value="ABC_tran"/>
    <property type="match status" value="1"/>
</dbReference>
<evidence type="ECO:0000256" key="5">
    <source>
        <dbReference type="ARBA" id="ARBA00022741"/>
    </source>
</evidence>
<keyword evidence="6 8" id="KW-0067">ATP-binding</keyword>
<dbReference type="SUPFAM" id="SSF52540">
    <property type="entry name" value="P-loop containing nucleoside triphosphate hydrolases"/>
    <property type="match status" value="1"/>
</dbReference>
<evidence type="ECO:0000256" key="4">
    <source>
        <dbReference type="ARBA" id="ARBA00022519"/>
    </source>
</evidence>
<dbReference type="SMART" id="SM00382">
    <property type="entry name" value="AAA"/>
    <property type="match status" value="1"/>
</dbReference>
<evidence type="ECO:0000313" key="8">
    <source>
        <dbReference type="EMBL" id="GLR25778.1"/>
    </source>
</evidence>
<dbReference type="InterPro" id="IPR017911">
    <property type="entry name" value="MacB-like_ATP-bd"/>
</dbReference>